<dbReference type="SMART" id="SM00448">
    <property type="entry name" value="REC"/>
    <property type="match status" value="1"/>
</dbReference>
<comment type="catalytic activity">
    <reaction evidence="1">
        <text>ATP + protein L-histidine = ADP + protein N-phospho-L-histidine.</text>
        <dbReference type="EC" id="2.7.13.3"/>
    </reaction>
</comment>
<dbReference type="PRINTS" id="PR00344">
    <property type="entry name" value="BCTRLSENSOR"/>
</dbReference>
<evidence type="ECO:0000256" key="7">
    <source>
        <dbReference type="SAM" id="Coils"/>
    </source>
</evidence>
<evidence type="ECO:0000259" key="8">
    <source>
        <dbReference type="PROSITE" id="PS50109"/>
    </source>
</evidence>
<dbReference type="InterPro" id="IPR036097">
    <property type="entry name" value="HisK_dim/P_sf"/>
</dbReference>
<dbReference type="SUPFAM" id="SSF47384">
    <property type="entry name" value="Homodimeric domain of signal transducing histidine kinase"/>
    <property type="match status" value="1"/>
</dbReference>
<dbReference type="Gene3D" id="1.10.287.130">
    <property type="match status" value="1"/>
</dbReference>
<keyword evidence="3 6" id="KW-0597">Phosphoprotein</keyword>
<dbReference type="InterPro" id="IPR036890">
    <property type="entry name" value="HATPase_C_sf"/>
</dbReference>
<dbReference type="SMART" id="SM00387">
    <property type="entry name" value="HATPase_c"/>
    <property type="match status" value="1"/>
</dbReference>
<dbReference type="Gene3D" id="3.40.50.2300">
    <property type="match status" value="1"/>
</dbReference>
<keyword evidence="5" id="KW-0418">Kinase</keyword>
<protein>
    <recommendedName>
        <fullName evidence="2">histidine kinase</fullName>
        <ecNumber evidence="2">2.7.13.3</ecNumber>
    </recommendedName>
</protein>
<gene>
    <name evidence="10" type="ORF">ACFL27_18540</name>
</gene>
<dbReference type="InterPro" id="IPR004358">
    <property type="entry name" value="Sig_transdc_His_kin-like_C"/>
</dbReference>
<keyword evidence="7" id="KW-0175">Coiled coil</keyword>
<dbReference type="PROSITE" id="PS50110">
    <property type="entry name" value="RESPONSE_REGULATORY"/>
    <property type="match status" value="1"/>
</dbReference>
<dbReference type="SUPFAM" id="SSF52172">
    <property type="entry name" value="CheY-like"/>
    <property type="match status" value="1"/>
</dbReference>
<evidence type="ECO:0000256" key="5">
    <source>
        <dbReference type="ARBA" id="ARBA00022777"/>
    </source>
</evidence>
<evidence type="ECO:0000259" key="9">
    <source>
        <dbReference type="PROSITE" id="PS50110"/>
    </source>
</evidence>
<evidence type="ECO:0000313" key="11">
    <source>
        <dbReference type="Proteomes" id="UP001594351"/>
    </source>
</evidence>
<comment type="caution">
    <text evidence="10">The sequence shown here is derived from an EMBL/GenBank/DDBJ whole genome shotgun (WGS) entry which is preliminary data.</text>
</comment>
<organism evidence="10 11">
    <name type="scientific">candidate division CSSED10-310 bacterium</name>
    <dbReference type="NCBI Taxonomy" id="2855610"/>
    <lineage>
        <taxon>Bacteria</taxon>
        <taxon>Bacteria division CSSED10-310</taxon>
    </lineage>
</organism>
<dbReference type="SUPFAM" id="SSF55874">
    <property type="entry name" value="ATPase domain of HSP90 chaperone/DNA topoisomerase II/histidine kinase"/>
    <property type="match status" value="1"/>
</dbReference>
<sequence>MNKSASDHPERDILVVDDAPANLYMLSQILTREGYSVRAVTNGTEALSAVLQLQPDLILLDVSMPDISGYQVCKQLKADEATHNIPIIFISALDAKEDKIEAFKVGGVDYITKPFQIEEVLARVETQLNRRDLQKKLEELNSELVKQIGELAHTNAELQARNEELDAFAHTVAHDLKSPLTSLIGYSSFLQKKYTNLAPDKMGKYLREINRSGIKITNIIEELLLLATLRKVESVELEVLNMGKIVAESQERLIELVETAEAKIIVPQEWPPALGRDAWIEEVWVNYMSNAIKYGGQPPHLTLGADIEENAVKFWVRDNGAGLTPEQQARLFTPFERLHQVRAMGHGLGLSIVRRIVEKLGGKVGVSSEIDVGSEFHFTLPQASNQG</sequence>
<dbReference type="SMART" id="SM00388">
    <property type="entry name" value="HisKA"/>
    <property type="match status" value="1"/>
</dbReference>
<dbReference type="EC" id="2.7.13.3" evidence="2"/>
<keyword evidence="11" id="KW-1185">Reference proteome</keyword>
<keyword evidence="4" id="KW-0808">Transferase</keyword>
<dbReference type="PANTHER" id="PTHR43047:SF72">
    <property type="entry name" value="OSMOSENSING HISTIDINE PROTEIN KINASE SLN1"/>
    <property type="match status" value="1"/>
</dbReference>
<feature type="modified residue" description="4-aspartylphosphate" evidence="6">
    <location>
        <position position="61"/>
    </location>
</feature>
<dbReference type="Proteomes" id="UP001594351">
    <property type="component" value="Unassembled WGS sequence"/>
</dbReference>
<dbReference type="PANTHER" id="PTHR43047">
    <property type="entry name" value="TWO-COMPONENT HISTIDINE PROTEIN KINASE"/>
    <property type="match status" value="1"/>
</dbReference>
<evidence type="ECO:0000256" key="2">
    <source>
        <dbReference type="ARBA" id="ARBA00012438"/>
    </source>
</evidence>
<evidence type="ECO:0000256" key="6">
    <source>
        <dbReference type="PROSITE-ProRule" id="PRU00169"/>
    </source>
</evidence>
<evidence type="ECO:0000256" key="3">
    <source>
        <dbReference type="ARBA" id="ARBA00022553"/>
    </source>
</evidence>
<feature type="coiled-coil region" evidence="7">
    <location>
        <begin position="123"/>
        <end position="157"/>
    </location>
</feature>
<feature type="domain" description="Histidine kinase" evidence="8">
    <location>
        <begin position="171"/>
        <end position="384"/>
    </location>
</feature>
<dbReference type="InterPro" id="IPR003594">
    <property type="entry name" value="HATPase_dom"/>
</dbReference>
<name>A0ABV6Z192_UNCC1</name>
<dbReference type="CDD" id="cd00082">
    <property type="entry name" value="HisKA"/>
    <property type="match status" value="1"/>
</dbReference>
<dbReference type="InterPro" id="IPR003661">
    <property type="entry name" value="HisK_dim/P_dom"/>
</dbReference>
<dbReference type="EMBL" id="JBHPBY010000280">
    <property type="protein sequence ID" value="MFC1852198.1"/>
    <property type="molecule type" value="Genomic_DNA"/>
</dbReference>
<dbReference type="InterPro" id="IPR011006">
    <property type="entry name" value="CheY-like_superfamily"/>
</dbReference>
<dbReference type="PROSITE" id="PS50109">
    <property type="entry name" value="HIS_KIN"/>
    <property type="match status" value="1"/>
</dbReference>
<dbReference type="CDD" id="cd19920">
    <property type="entry name" value="REC_PA4781-like"/>
    <property type="match status" value="1"/>
</dbReference>
<accession>A0ABV6Z192</accession>
<evidence type="ECO:0000256" key="4">
    <source>
        <dbReference type="ARBA" id="ARBA00022679"/>
    </source>
</evidence>
<dbReference type="Pfam" id="PF02518">
    <property type="entry name" value="HATPase_c"/>
    <property type="match status" value="1"/>
</dbReference>
<evidence type="ECO:0000313" key="10">
    <source>
        <dbReference type="EMBL" id="MFC1852198.1"/>
    </source>
</evidence>
<reference evidence="10 11" key="1">
    <citation type="submission" date="2024-09" db="EMBL/GenBank/DDBJ databases">
        <title>Laminarin stimulates single cell rates of sulfate reduction while oxygen inhibits transcriptomic activity in coastal marine sediment.</title>
        <authorList>
            <person name="Lindsay M."/>
            <person name="Orcutt B."/>
            <person name="Emerson D."/>
            <person name="Stepanauskas R."/>
            <person name="D'Angelo T."/>
        </authorList>
    </citation>
    <scope>NUCLEOTIDE SEQUENCE [LARGE SCALE GENOMIC DNA]</scope>
    <source>
        <strain evidence="10">SAG AM-311-K15</strain>
    </source>
</reference>
<dbReference type="Pfam" id="PF00072">
    <property type="entry name" value="Response_reg"/>
    <property type="match status" value="1"/>
</dbReference>
<evidence type="ECO:0000256" key="1">
    <source>
        <dbReference type="ARBA" id="ARBA00000085"/>
    </source>
</evidence>
<proteinExistence type="predicted"/>
<dbReference type="Pfam" id="PF00512">
    <property type="entry name" value="HisKA"/>
    <property type="match status" value="1"/>
</dbReference>
<dbReference type="InterPro" id="IPR005467">
    <property type="entry name" value="His_kinase_dom"/>
</dbReference>
<dbReference type="Gene3D" id="3.30.565.10">
    <property type="entry name" value="Histidine kinase-like ATPase, C-terminal domain"/>
    <property type="match status" value="1"/>
</dbReference>
<dbReference type="InterPro" id="IPR001789">
    <property type="entry name" value="Sig_transdc_resp-reg_receiver"/>
</dbReference>
<feature type="domain" description="Response regulatory" evidence="9">
    <location>
        <begin position="12"/>
        <end position="128"/>
    </location>
</feature>